<dbReference type="Pfam" id="PF03070">
    <property type="entry name" value="TENA_THI-4"/>
    <property type="match status" value="1"/>
</dbReference>
<feature type="domain" description="Thiaminase-2/PQQC" evidence="1">
    <location>
        <begin position="105"/>
        <end position="279"/>
    </location>
</feature>
<dbReference type="Proteomes" id="UP000268623">
    <property type="component" value="Unassembled WGS sequence"/>
</dbReference>
<dbReference type="InterPro" id="IPR016084">
    <property type="entry name" value="Haem_Oase-like_multi-hlx"/>
</dbReference>
<evidence type="ECO:0000259" key="1">
    <source>
        <dbReference type="Pfam" id="PF03070"/>
    </source>
</evidence>
<reference evidence="2 3" key="1">
    <citation type="submission" date="2018-08" db="EMBL/GenBank/DDBJ databases">
        <title>Genome sequence of Methylocystis hirsuta CSC1, a methanotroph able to accumulate PHAs.</title>
        <authorList>
            <person name="Bordel S."/>
            <person name="Rodriguez E."/>
            <person name="Gancedo J."/>
            <person name="Munoz R."/>
        </authorList>
    </citation>
    <scope>NUCLEOTIDE SEQUENCE [LARGE SCALE GENOMIC DNA]</scope>
    <source>
        <strain evidence="2 3">CSC1</strain>
    </source>
</reference>
<keyword evidence="3" id="KW-1185">Reference proteome</keyword>
<dbReference type="SUPFAM" id="SSF48613">
    <property type="entry name" value="Heme oxygenase-like"/>
    <property type="match status" value="1"/>
</dbReference>
<dbReference type="InterPro" id="IPR004305">
    <property type="entry name" value="Thiaminase-2/PQQC"/>
</dbReference>
<evidence type="ECO:0000313" key="3">
    <source>
        <dbReference type="Proteomes" id="UP000268623"/>
    </source>
</evidence>
<sequence>MIGLPPGLLMGGGMLRPSITCRRTGNRWSLAHSLWEVTFEADSFINPKQFEAFIQRRRPIAALDLNDTQLAGIARLLAAQGCLTYDPNRENYQPDEVNYIVGATLSSWYGSYYSHPFWGGLQACSLTPTQLFGWLLRTYHLSRSAGVTAARGALNSTTAAARAAFFKNMIEEFAHCDVYYMPCHSEFGLSAKEIKSLVPLVSSTAFDHQMSAIAEDSWLAHVIVAYFQEYTAAFRQGAFELYDRVAEHYKLGNFFDTWKHHVGYDVTQSHAEEFKRLLTDGQISRLELDSALAAAATTVTYLIGALDELALVDPQQSLQSFRRPQAIELLGGGKSLAEAAQVLIMSRQLLRDDRADKLQNVLSEVLGTTCLIPLLIRALSHAEYHNDVLCFGNAIEALMIADGTISKAGAITISAKAILNFLREKSSSALEFGWLLLLLLELRTSSNEKAAATAPFSNWSKDLIVSNERQLELLLLGERFLELCRESTSLWQKELPLDVLIDLETAAE</sequence>
<dbReference type="Gene3D" id="1.20.910.10">
    <property type="entry name" value="Heme oxygenase-like"/>
    <property type="match status" value="1"/>
</dbReference>
<dbReference type="OrthoDB" id="49685at2"/>
<evidence type="ECO:0000313" key="2">
    <source>
        <dbReference type="EMBL" id="RNJ48034.1"/>
    </source>
</evidence>
<organism evidence="2 3">
    <name type="scientific">Methylocystis hirsuta</name>
    <dbReference type="NCBI Taxonomy" id="369798"/>
    <lineage>
        <taxon>Bacteria</taxon>
        <taxon>Pseudomonadati</taxon>
        <taxon>Pseudomonadota</taxon>
        <taxon>Alphaproteobacteria</taxon>
        <taxon>Hyphomicrobiales</taxon>
        <taxon>Methylocystaceae</taxon>
        <taxon>Methylocystis</taxon>
    </lineage>
</organism>
<proteinExistence type="predicted"/>
<protein>
    <recommendedName>
        <fullName evidence="1">Thiaminase-2/PQQC domain-containing protein</fullName>
    </recommendedName>
</protein>
<dbReference type="AlphaFoldDB" id="A0A3M9XJB2"/>
<name>A0A3M9XJB2_9HYPH</name>
<dbReference type="RefSeq" id="WP_123177786.1">
    <property type="nucleotide sequence ID" value="NZ_QWDD01000003.1"/>
</dbReference>
<gene>
    <name evidence="2" type="ORF">D1O30_19510</name>
</gene>
<comment type="caution">
    <text evidence="2">The sequence shown here is derived from an EMBL/GenBank/DDBJ whole genome shotgun (WGS) entry which is preliminary data.</text>
</comment>
<accession>A0A3M9XJB2</accession>
<dbReference type="EMBL" id="QWDD01000003">
    <property type="protein sequence ID" value="RNJ48034.1"/>
    <property type="molecule type" value="Genomic_DNA"/>
</dbReference>